<accession>A0A3M2M4G0</accession>
<gene>
    <name evidence="7" type="ORF">EBO15_13165</name>
</gene>
<dbReference type="PANTHER" id="PTHR30055">
    <property type="entry name" value="HTH-TYPE TRANSCRIPTIONAL REGULATOR RUTR"/>
    <property type="match status" value="1"/>
</dbReference>
<sequence>MMGGVGRRMRRGDLRVLPGLHPSARSSRHNDLQGPELRNGNVHYAPNVPPAPLKGNARVHYFRSPFSPRTARPGARVAGRTIGREANRKVGTVSTPTRRRGEALESAILNAALDQLAEVGYLRLTMEGVAAAAHTGKAALYRRWSGKEELIADALEHVLPVPADVPVHDNVRDDLLELMRCYQRIVDATRGTAFQMLKQDGEQSKDLMRDVVRERVINPLKRQLLTALERGVERGDVRASAATSMCAEVGPAMVMYRCTLDSEGLTDEFLIELVDNILVPAVRP</sequence>
<reference evidence="7 8" key="1">
    <citation type="submission" date="2018-10" db="EMBL/GenBank/DDBJ databases">
        <title>Isolation from soil.</title>
        <authorList>
            <person name="Hu J."/>
        </authorList>
    </citation>
    <scope>NUCLEOTIDE SEQUENCE [LARGE SCALE GENOMIC DNA]</scope>
    <source>
        <strain evidence="7 8">NEAU-Ht49</strain>
    </source>
</reference>
<dbReference type="PRINTS" id="PR00455">
    <property type="entry name" value="HTHTETR"/>
</dbReference>
<dbReference type="InterPro" id="IPR009057">
    <property type="entry name" value="Homeodomain-like_sf"/>
</dbReference>
<dbReference type="AlphaFoldDB" id="A0A3M2M4G0"/>
<feature type="region of interest" description="Disordered" evidence="5">
    <location>
        <begin position="1"/>
        <end position="36"/>
    </location>
</feature>
<name>A0A3M2M4G0_9ACTN</name>
<evidence type="ECO:0000256" key="2">
    <source>
        <dbReference type="ARBA" id="ARBA00023125"/>
    </source>
</evidence>
<evidence type="ECO:0000313" key="8">
    <source>
        <dbReference type="Proteomes" id="UP000282674"/>
    </source>
</evidence>
<dbReference type="Pfam" id="PF16859">
    <property type="entry name" value="TetR_C_11"/>
    <property type="match status" value="1"/>
</dbReference>
<feature type="DNA-binding region" description="H-T-H motif" evidence="4">
    <location>
        <begin position="125"/>
        <end position="144"/>
    </location>
</feature>
<dbReference type="PANTHER" id="PTHR30055:SF225">
    <property type="entry name" value="TRANSCRIPTIONAL REGULATORY PROTEIN-RELATED"/>
    <property type="match status" value="1"/>
</dbReference>
<dbReference type="GO" id="GO:0000976">
    <property type="term" value="F:transcription cis-regulatory region binding"/>
    <property type="evidence" value="ECO:0007669"/>
    <property type="project" value="TreeGrafter"/>
</dbReference>
<keyword evidence="2 4" id="KW-0238">DNA-binding</keyword>
<evidence type="ECO:0000256" key="4">
    <source>
        <dbReference type="PROSITE-ProRule" id="PRU00335"/>
    </source>
</evidence>
<dbReference type="InterPro" id="IPR050109">
    <property type="entry name" value="HTH-type_TetR-like_transc_reg"/>
</dbReference>
<evidence type="ECO:0000256" key="5">
    <source>
        <dbReference type="SAM" id="MobiDB-lite"/>
    </source>
</evidence>
<evidence type="ECO:0000256" key="3">
    <source>
        <dbReference type="ARBA" id="ARBA00023163"/>
    </source>
</evidence>
<keyword evidence="8" id="KW-1185">Reference proteome</keyword>
<dbReference type="SUPFAM" id="SSF46689">
    <property type="entry name" value="Homeodomain-like"/>
    <property type="match status" value="1"/>
</dbReference>
<dbReference type="Gene3D" id="1.10.10.60">
    <property type="entry name" value="Homeodomain-like"/>
    <property type="match status" value="1"/>
</dbReference>
<dbReference type="InterPro" id="IPR001647">
    <property type="entry name" value="HTH_TetR"/>
</dbReference>
<keyword evidence="3" id="KW-0804">Transcription</keyword>
<dbReference type="SUPFAM" id="SSF48498">
    <property type="entry name" value="Tetracyclin repressor-like, C-terminal domain"/>
    <property type="match status" value="1"/>
</dbReference>
<comment type="caution">
    <text evidence="7">The sequence shown here is derived from an EMBL/GenBank/DDBJ whole genome shotgun (WGS) entry which is preliminary data.</text>
</comment>
<dbReference type="PROSITE" id="PS50977">
    <property type="entry name" value="HTH_TETR_2"/>
    <property type="match status" value="1"/>
</dbReference>
<evidence type="ECO:0000259" key="6">
    <source>
        <dbReference type="PROSITE" id="PS50977"/>
    </source>
</evidence>
<dbReference type="Gene3D" id="1.10.357.10">
    <property type="entry name" value="Tetracycline Repressor, domain 2"/>
    <property type="match status" value="1"/>
</dbReference>
<evidence type="ECO:0000313" key="7">
    <source>
        <dbReference type="EMBL" id="RMI44342.1"/>
    </source>
</evidence>
<dbReference type="GO" id="GO:0003700">
    <property type="term" value="F:DNA-binding transcription factor activity"/>
    <property type="evidence" value="ECO:0007669"/>
    <property type="project" value="TreeGrafter"/>
</dbReference>
<dbReference type="InterPro" id="IPR036271">
    <property type="entry name" value="Tet_transcr_reg_TetR-rel_C_sf"/>
</dbReference>
<protein>
    <submittedName>
        <fullName evidence="7">TetR/AcrR family transcriptional regulator</fullName>
    </submittedName>
</protein>
<dbReference type="Proteomes" id="UP000282674">
    <property type="component" value="Unassembled WGS sequence"/>
</dbReference>
<dbReference type="EMBL" id="RFFG01000019">
    <property type="protein sequence ID" value="RMI44342.1"/>
    <property type="molecule type" value="Genomic_DNA"/>
</dbReference>
<evidence type="ECO:0000256" key="1">
    <source>
        <dbReference type="ARBA" id="ARBA00023015"/>
    </source>
</evidence>
<feature type="domain" description="HTH tetR-type" evidence="6">
    <location>
        <begin position="102"/>
        <end position="162"/>
    </location>
</feature>
<proteinExistence type="predicted"/>
<dbReference type="InterPro" id="IPR011075">
    <property type="entry name" value="TetR_C"/>
</dbReference>
<dbReference type="Pfam" id="PF00440">
    <property type="entry name" value="TetR_N"/>
    <property type="match status" value="1"/>
</dbReference>
<organism evidence="7 8">
    <name type="scientific">Actinomadura harenae</name>
    <dbReference type="NCBI Taxonomy" id="2483351"/>
    <lineage>
        <taxon>Bacteria</taxon>
        <taxon>Bacillati</taxon>
        <taxon>Actinomycetota</taxon>
        <taxon>Actinomycetes</taxon>
        <taxon>Streptosporangiales</taxon>
        <taxon>Thermomonosporaceae</taxon>
        <taxon>Actinomadura</taxon>
    </lineage>
</organism>
<keyword evidence="1" id="KW-0805">Transcription regulation</keyword>